<evidence type="ECO:0000313" key="4">
    <source>
        <dbReference type="Proteomes" id="UP000295083"/>
    </source>
</evidence>
<reference evidence="3 4" key="1">
    <citation type="submission" date="2018-11" db="EMBL/GenBank/DDBJ databases">
        <title>Genome sequence and assembly of Colletotrichum spinosum.</title>
        <authorList>
            <person name="Gan P."/>
            <person name="Shirasu K."/>
        </authorList>
    </citation>
    <scope>NUCLEOTIDE SEQUENCE [LARGE SCALE GENOMIC DNA]</scope>
    <source>
        <strain evidence="3 4">CBS 515.97</strain>
    </source>
</reference>
<organism evidence="3 4">
    <name type="scientific">Colletotrichum spinosum</name>
    <dbReference type="NCBI Taxonomy" id="1347390"/>
    <lineage>
        <taxon>Eukaryota</taxon>
        <taxon>Fungi</taxon>
        <taxon>Dikarya</taxon>
        <taxon>Ascomycota</taxon>
        <taxon>Pezizomycotina</taxon>
        <taxon>Sordariomycetes</taxon>
        <taxon>Hypocreomycetidae</taxon>
        <taxon>Glomerellales</taxon>
        <taxon>Glomerellaceae</taxon>
        <taxon>Colletotrichum</taxon>
        <taxon>Colletotrichum orbiculare species complex</taxon>
    </lineage>
</organism>
<keyword evidence="2" id="KW-1133">Transmembrane helix</keyword>
<gene>
    <name evidence="3" type="ORF">C8035_v011641</name>
</gene>
<dbReference type="AlphaFoldDB" id="A0A4R8Q6P6"/>
<accession>A0A4R8Q6P6</accession>
<keyword evidence="2" id="KW-0472">Membrane</keyword>
<dbReference type="Proteomes" id="UP000295083">
    <property type="component" value="Unassembled WGS sequence"/>
</dbReference>
<evidence type="ECO:0000256" key="1">
    <source>
        <dbReference type="SAM" id="MobiDB-lite"/>
    </source>
</evidence>
<feature type="transmembrane region" description="Helical" evidence="2">
    <location>
        <begin position="247"/>
        <end position="270"/>
    </location>
</feature>
<proteinExistence type="predicted"/>
<protein>
    <submittedName>
        <fullName evidence="3">Uncharacterized protein</fullName>
    </submittedName>
</protein>
<dbReference type="EMBL" id="QAPG01000071">
    <property type="protein sequence ID" value="TDZ32880.1"/>
    <property type="molecule type" value="Genomic_DNA"/>
</dbReference>
<keyword evidence="4" id="KW-1185">Reference proteome</keyword>
<evidence type="ECO:0000256" key="2">
    <source>
        <dbReference type="SAM" id="Phobius"/>
    </source>
</evidence>
<name>A0A4R8Q6P6_9PEZI</name>
<feature type="region of interest" description="Disordered" evidence="1">
    <location>
        <begin position="34"/>
        <end position="72"/>
    </location>
</feature>
<feature type="transmembrane region" description="Helical" evidence="2">
    <location>
        <begin position="205"/>
        <end position="227"/>
    </location>
</feature>
<feature type="transmembrane region" description="Helical" evidence="2">
    <location>
        <begin position="282"/>
        <end position="303"/>
    </location>
</feature>
<keyword evidence="2" id="KW-0812">Transmembrane</keyword>
<sequence>MFILDDEYALRRTSSIDPSEERIDRAREELAIGSGRSLDLPGRNRNRRYDSSQEAAVQNDYPVDSGTEKHPSLSKAQQDECYYLVDQITATVARIAIGIQRSSYWHVGVVACLSMLSTKLKTLIAKPPATIDAYLSATLSDFRSESHIVVDDVAEYCNHYMSMRTEVPDQTTQSSNTSPVRFSASLGNGKGDDVYGFEIKTIIDLVTIMVPLVLASPALGFGFSASLKTMIKKWRFEPQSIIIDCPVYVGLVFGSTILLVTGGFLCAFLVGERVPGVDPFNFTMFSWIVAGFVLLAAKTYLVADWAWRDFLLLRVTCRTVQEVATVARMDPQEILTVLLSSEFISPMDTCGPYQGVFGHLPVRDGFAIDVKTDYKTLLNSGILPVKVSTLEGPAVFLLRLVPGQPAQSLIGSRGKSFEAKVCLDPPRSNAELDASFSQKDISWVKALGIYNLEKVKFC</sequence>
<evidence type="ECO:0000313" key="3">
    <source>
        <dbReference type="EMBL" id="TDZ32880.1"/>
    </source>
</evidence>
<comment type="caution">
    <text evidence="3">The sequence shown here is derived from an EMBL/GenBank/DDBJ whole genome shotgun (WGS) entry which is preliminary data.</text>
</comment>